<keyword evidence="2" id="KW-1185">Reference proteome</keyword>
<evidence type="ECO:0000313" key="1">
    <source>
        <dbReference type="EMBL" id="KAJ9667036.1"/>
    </source>
</evidence>
<reference evidence="1" key="1">
    <citation type="submission" date="2022-10" db="EMBL/GenBank/DDBJ databases">
        <title>Culturing micro-colonial fungi from biological soil crusts in the Mojave desert and describing Neophaeococcomyces mojavensis, and introducing the new genera and species Taxawa tesnikishii.</title>
        <authorList>
            <person name="Kurbessoian T."/>
            <person name="Stajich J.E."/>
        </authorList>
    </citation>
    <scope>NUCLEOTIDE SEQUENCE</scope>
    <source>
        <strain evidence="1">TK_1</strain>
    </source>
</reference>
<dbReference type="Proteomes" id="UP001172684">
    <property type="component" value="Unassembled WGS sequence"/>
</dbReference>
<proteinExistence type="predicted"/>
<dbReference type="EMBL" id="JAPDRL010000015">
    <property type="protein sequence ID" value="KAJ9667036.1"/>
    <property type="molecule type" value="Genomic_DNA"/>
</dbReference>
<accession>A0ABQ9NXC0</accession>
<protein>
    <submittedName>
        <fullName evidence="1">Uncharacterized protein</fullName>
    </submittedName>
</protein>
<name>A0ABQ9NXC0_9PEZI</name>
<sequence length="199" mass="21530">MLHITTSGDNANAAQETNWLIGIESTNGRLLSDVLTLSPADTPEMAMQKLLTFYKGHVPKKRRVFHRFVLLHKPVIELATLSTVSLGQKHDSPGPILTFFSPQTAHPALIPSSGQHVLISARQRDDTLTTAFYKPDVLANADPAAFFAAYRGLAIDPESQQAPEHALIIPLKFDPVAVNCVRGAGMLISLGVGLGLKFV</sequence>
<evidence type="ECO:0000313" key="2">
    <source>
        <dbReference type="Proteomes" id="UP001172684"/>
    </source>
</evidence>
<comment type="caution">
    <text evidence="1">The sequence shown here is derived from an EMBL/GenBank/DDBJ whole genome shotgun (WGS) entry which is preliminary data.</text>
</comment>
<organism evidence="1 2">
    <name type="scientific">Coniosporium apollinis</name>
    <dbReference type="NCBI Taxonomy" id="61459"/>
    <lineage>
        <taxon>Eukaryota</taxon>
        <taxon>Fungi</taxon>
        <taxon>Dikarya</taxon>
        <taxon>Ascomycota</taxon>
        <taxon>Pezizomycotina</taxon>
        <taxon>Dothideomycetes</taxon>
        <taxon>Dothideomycetes incertae sedis</taxon>
        <taxon>Coniosporium</taxon>
    </lineage>
</organism>
<gene>
    <name evidence="1" type="ORF">H2201_002870</name>
</gene>